<feature type="transmembrane region" description="Helical" evidence="1">
    <location>
        <begin position="733"/>
        <end position="753"/>
    </location>
</feature>
<dbReference type="RefSeq" id="WP_006059962.1">
    <property type="nucleotide sequence ID" value="NZ_GG657558.1"/>
</dbReference>
<reference evidence="2 3" key="1">
    <citation type="submission" date="2008-12" db="EMBL/GenBank/DDBJ databases">
        <authorList>
            <person name="Fulton L."/>
            <person name="Clifton S."/>
            <person name="Fulton B."/>
            <person name="Xu J."/>
            <person name="Minx P."/>
            <person name="Pepin K.H."/>
            <person name="Johnson M."/>
            <person name="Bhonagiri V."/>
            <person name="Nash W.E."/>
            <person name="Mardis E.R."/>
            <person name="Wilson R.K."/>
        </authorList>
    </citation>
    <scope>NUCLEOTIDE SEQUENCE [LARGE SCALE GENOMIC DNA]</scope>
    <source>
        <strain evidence="2 3">DSM 12042</strain>
    </source>
</reference>
<sequence>MSIKKNKSLFLLLVIVLLGAGFIYLPYMIKQIPYEFVTIDTREENFAFYNELIQLFEMFRKTGSLPFYSWSDFLGTNFFVSKMWYIMTDIPMLFCAWFKVYFWDALILTTIFKMILASLSMYLLLGMFSFKESTKVIGSILYAFSAGMMYYSVYPIFLFSYSLFPLYLYTLEKYLQKKKWIPFCIMTFVMASVSFYYFFVISFFLPVYYIYRYYLLRENFNMFFKDTFRLIGYYLIGVCLSGVVLYPVILYLLQSSRIGHPGINFLFNDIRVYVTELAGIFLPMNLLQPVAYPFNTNNYPTREIFLWAGSISVLLLPQIFVLQEQKRKKADLIFIGIEILFLICPLLLSAMHGFSDVSFRGTILFVIVNLIMMCHVLEHVAEWNWRLLRFTCIFATVVCASIVPLTCFILKLNILEYTEALSWGTTFAVIYSIMFLLLEKRKFIWIGLLCICELIIFPTISQHYLKDGSYRHSYQFMNDATHVLQDEPGELRSFLDQIEPVNTSQYYRVYIPQESVYWSMGLNSAFYYQINGLSTYDSIYEPTLRALVDQVPEIIRGSDWYLDIQQAQLMKFLNVKYAVVSNEQELPQDMNWRLITDNYRGFLSVYRNDDYRPLGTSYTQVSVLDKESSFLNNILKVAYCSENDMNFLRAAVTDEMFELENIKYSGNQLTGTVESENGGLLVLGLPFNDGWNIKLNGDTAVKYRVNESFLGVVVPSGSVFLEMYFTPPGLKQGAILSIAGFVMFVLILIFSCFKKKDRKKVQFLMDFFAIIN</sequence>
<proteinExistence type="predicted"/>
<feature type="transmembrane region" description="Helical" evidence="1">
    <location>
        <begin position="420"/>
        <end position="438"/>
    </location>
</feature>
<dbReference type="OrthoDB" id="9815466at2"/>
<dbReference type="HOGENOM" id="CLU_008413_2_0_9"/>
<dbReference type="PANTHER" id="PTHR38454">
    <property type="entry name" value="INTEGRAL MEMBRANE PROTEIN-RELATED"/>
    <property type="match status" value="1"/>
</dbReference>
<evidence type="ECO:0000313" key="2">
    <source>
        <dbReference type="EMBL" id="EEF67065.1"/>
    </source>
</evidence>
<feature type="transmembrane region" description="Helical" evidence="1">
    <location>
        <begin position="390"/>
        <end position="414"/>
    </location>
</feature>
<name>B9YAE0_9FIRM</name>
<keyword evidence="1" id="KW-0812">Transmembrane</keyword>
<feature type="transmembrane region" description="Helical" evidence="1">
    <location>
        <begin position="105"/>
        <end position="128"/>
    </location>
</feature>
<evidence type="ECO:0000313" key="3">
    <source>
        <dbReference type="Proteomes" id="UP000005950"/>
    </source>
</evidence>
<feature type="transmembrane region" description="Helical" evidence="1">
    <location>
        <begin position="148"/>
        <end position="168"/>
    </location>
</feature>
<evidence type="ECO:0008006" key="4">
    <source>
        <dbReference type="Google" id="ProtNLM"/>
    </source>
</evidence>
<organism evidence="2 3">
    <name type="scientific">Holdemania filiformis DSM 12042</name>
    <dbReference type="NCBI Taxonomy" id="545696"/>
    <lineage>
        <taxon>Bacteria</taxon>
        <taxon>Bacillati</taxon>
        <taxon>Bacillota</taxon>
        <taxon>Erysipelotrichia</taxon>
        <taxon>Erysipelotrichales</taxon>
        <taxon>Erysipelotrichaceae</taxon>
        <taxon>Holdemania</taxon>
    </lineage>
</organism>
<comment type="caution">
    <text evidence="2">The sequence shown here is derived from an EMBL/GenBank/DDBJ whole genome shotgun (WGS) entry which is preliminary data.</text>
</comment>
<dbReference type="Pfam" id="PF09586">
    <property type="entry name" value="YfhO"/>
    <property type="match status" value="2"/>
</dbReference>
<feature type="transmembrane region" description="Helical" evidence="1">
    <location>
        <begin position="445"/>
        <end position="465"/>
    </location>
</feature>
<dbReference type="Proteomes" id="UP000005950">
    <property type="component" value="Unassembled WGS sequence"/>
</dbReference>
<evidence type="ECO:0000256" key="1">
    <source>
        <dbReference type="SAM" id="Phobius"/>
    </source>
</evidence>
<reference evidence="2 3" key="2">
    <citation type="submission" date="2009-02" db="EMBL/GenBank/DDBJ databases">
        <title>Draft genome sequence of Holdemania filiformis DSM 12042.</title>
        <authorList>
            <person name="Sudarsanam P."/>
            <person name="Ley R."/>
            <person name="Guruge J."/>
            <person name="Turnbaugh P.J."/>
            <person name="Mahowald M."/>
            <person name="Liep D."/>
            <person name="Gordon J."/>
        </authorList>
    </citation>
    <scope>NUCLEOTIDE SEQUENCE [LARGE SCALE GENOMIC DNA]</scope>
    <source>
        <strain evidence="2 3">DSM 12042</strain>
    </source>
</reference>
<feature type="transmembrane region" description="Helical" evidence="1">
    <location>
        <begin position="9"/>
        <end position="29"/>
    </location>
</feature>
<dbReference type="eggNOG" id="COG4485">
    <property type="taxonomic scope" value="Bacteria"/>
</dbReference>
<keyword evidence="1" id="KW-0472">Membrane</keyword>
<dbReference type="PANTHER" id="PTHR38454:SF1">
    <property type="entry name" value="INTEGRAL MEMBRANE PROTEIN"/>
    <property type="match status" value="1"/>
</dbReference>
<feature type="transmembrane region" description="Helical" evidence="1">
    <location>
        <begin position="304"/>
        <end position="321"/>
    </location>
</feature>
<feature type="transmembrane region" description="Helical" evidence="1">
    <location>
        <begin position="78"/>
        <end position="98"/>
    </location>
</feature>
<accession>B9YAE0</accession>
<feature type="transmembrane region" description="Helical" evidence="1">
    <location>
        <begin position="333"/>
        <end position="351"/>
    </location>
</feature>
<dbReference type="AlphaFoldDB" id="B9YAE0"/>
<gene>
    <name evidence="2" type="ORF">HOLDEFILI_02797</name>
</gene>
<protein>
    <recommendedName>
        <fullName evidence="4">Bacterial membrane protein YfhO</fullName>
    </recommendedName>
</protein>
<feature type="transmembrane region" description="Helical" evidence="1">
    <location>
        <begin position="180"/>
        <end position="211"/>
    </location>
</feature>
<feature type="transmembrane region" description="Helical" evidence="1">
    <location>
        <begin position="231"/>
        <end position="253"/>
    </location>
</feature>
<keyword evidence="1" id="KW-1133">Transmembrane helix</keyword>
<feature type="transmembrane region" description="Helical" evidence="1">
    <location>
        <begin position="357"/>
        <end position="378"/>
    </location>
</feature>
<dbReference type="EMBL" id="ACCF01000177">
    <property type="protein sequence ID" value="EEF67065.1"/>
    <property type="molecule type" value="Genomic_DNA"/>
</dbReference>
<dbReference type="STRING" id="545696.HOLDEFILI_02797"/>
<dbReference type="InterPro" id="IPR018580">
    <property type="entry name" value="Uncharacterised_YfhO"/>
</dbReference>
<feature type="transmembrane region" description="Helical" evidence="1">
    <location>
        <begin position="265"/>
        <end position="284"/>
    </location>
</feature>